<feature type="domain" description="Surface-adhesin protein E-like" evidence="1">
    <location>
        <begin position="13"/>
        <end position="119"/>
    </location>
</feature>
<accession>A0A6P2RDR3</accession>
<dbReference type="InterPro" id="IPR031939">
    <property type="entry name" value="Adhesin_E-like"/>
</dbReference>
<sequence length="157" mass="17315">MLASIQVHAEADWRIVGQTDGAEHALLYDKSSIRHLSDGKIGLWTRMLFRDRQAYAKQTYQQTTTHGVIDCASLDWTIDYFVYSGIDGDVVFSGPLKPPAQLPDQAGSMQEQLGHVVCEDGKQSESATTMTSLADQAVVEGMAKRFMRGGQASRPHQ</sequence>
<protein>
    <recommendedName>
        <fullName evidence="1">Surface-adhesin protein E-like domain-containing protein</fullName>
    </recommendedName>
</protein>
<gene>
    <name evidence="2" type="ORF">BPA30113_06256</name>
</gene>
<reference evidence="2 3" key="1">
    <citation type="submission" date="2019-09" db="EMBL/GenBank/DDBJ databases">
        <authorList>
            <person name="Depoorter E."/>
        </authorList>
    </citation>
    <scope>NUCLEOTIDE SEQUENCE [LARGE SCALE GENOMIC DNA]</scope>
    <source>
        <strain evidence="2">LMG 30113</strain>
    </source>
</reference>
<evidence type="ECO:0000259" key="1">
    <source>
        <dbReference type="Pfam" id="PF16747"/>
    </source>
</evidence>
<keyword evidence="3" id="KW-1185">Reference proteome</keyword>
<dbReference type="EMBL" id="CABVQD010000033">
    <property type="protein sequence ID" value="VWC30449.1"/>
    <property type="molecule type" value="Genomic_DNA"/>
</dbReference>
<name>A0A6P2RDR3_9BURK</name>
<organism evidence="2 3">
    <name type="scientific">Burkholderia paludis</name>
    <dbReference type="NCBI Taxonomy" id="1506587"/>
    <lineage>
        <taxon>Bacteria</taxon>
        <taxon>Pseudomonadati</taxon>
        <taxon>Pseudomonadota</taxon>
        <taxon>Betaproteobacteria</taxon>
        <taxon>Burkholderiales</taxon>
        <taxon>Burkholderiaceae</taxon>
        <taxon>Burkholderia</taxon>
        <taxon>Burkholderia cepacia complex</taxon>
    </lineage>
</organism>
<evidence type="ECO:0000313" key="3">
    <source>
        <dbReference type="Proteomes" id="UP000494330"/>
    </source>
</evidence>
<dbReference type="Proteomes" id="UP000494330">
    <property type="component" value="Unassembled WGS sequence"/>
</dbReference>
<proteinExistence type="predicted"/>
<evidence type="ECO:0000313" key="2">
    <source>
        <dbReference type="EMBL" id="VWC30449.1"/>
    </source>
</evidence>
<dbReference type="AlphaFoldDB" id="A0A6P2RDR3"/>
<dbReference type="Pfam" id="PF16747">
    <property type="entry name" value="Adhesin_E"/>
    <property type="match status" value="1"/>
</dbReference>